<dbReference type="AlphaFoldDB" id="A0A6J4TE17"/>
<dbReference type="CDD" id="cd00761">
    <property type="entry name" value="Glyco_tranf_GTA_type"/>
    <property type="match status" value="1"/>
</dbReference>
<sequence length="278" mass="29954">MSERFTFGIPLVARAVAGDWALVDRLLGLTLRSVLAQTDGDFRVLLAAHDEPASWGRVARDPRFELLRADWTPEPPNAANDDGGAKKWLIKRRVRELGGGLLMFLDADDWVARDLVATARGAMNPGHVGGIVAHGVALDFATMGAAPFPVPGAGDFPFHGLCGSSTIGRVVPGSADPFEADPHLALGSHHEWEERAREAGRSLARLNTWGAYVVGTTQNHSETNGPFAGWRREVTEAVRRHGAPLDARMARSFGQELADLRAAPARDQHLGSSQPRAI</sequence>
<protein>
    <recommendedName>
        <fullName evidence="2">Glycosyltransferase 2-like domain-containing protein</fullName>
    </recommendedName>
</protein>
<dbReference type="EMBL" id="CADCVX010000397">
    <property type="protein sequence ID" value="CAA9520338.1"/>
    <property type="molecule type" value="Genomic_DNA"/>
</dbReference>
<proteinExistence type="predicted"/>
<evidence type="ECO:0000313" key="1">
    <source>
        <dbReference type="EMBL" id="CAA9520338.1"/>
    </source>
</evidence>
<accession>A0A6J4TE17</accession>
<gene>
    <name evidence="1" type="ORF">AVDCRST_MAG91-2156</name>
</gene>
<evidence type="ECO:0008006" key="2">
    <source>
        <dbReference type="Google" id="ProtNLM"/>
    </source>
</evidence>
<dbReference type="SUPFAM" id="SSF53448">
    <property type="entry name" value="Nucleotide-diphospho-sugar transferases"/>
    <property type="match status" value="1"/>
</dbReference>
<organism evidence="1">
    <name type="scientific">uncultured Sphingomonadaceae bacterium</name>
    <dbReference type="NCBI Taxonomy" id="169976"/>
    <lineage>
        <taxon>Bacteria</taxon>
        <taxon>Pseudomonadati</taxon>
        <taxon>Pseudomonadota</taxon>
        <taxon>Alphaproteobacteria</taxon>
        <taxon>Sphingomonadales</taxon>
        <taxon>Sphingomonadaceae</taxon>
        <taxon>environmental samples</taxon>
    </lineage>
</organism>
<name>A0A6J4TE17_9SPHN</name>
<reference evidence="1" key="1">
    <citation type="submission" date="2020-02" db="EMBL/GenBank/DDBJ databases">
        <authorList>
            <person name="Meier V. D."/>
        </authorList>
    </citation>
    <scope>NUCLEOTIDE SEQUENCE</scope>
    <source>
        <strain evidence="1">AVDCRST_MAG91</strain>
    </source>
</reference>
<dbReference type="InterPro" id="IPR029044">
    <property type="entry name" value="Nucleotide-diphossugar_trans"/>
</dbReference>